<sequence length="139" mass="16010">MDDKNNKDPLKQPYVDKPENYRPLWNSEVYYMLDQYLNSNSELIDLPRNNIVQKTFDYVSKLHNFKSSDALKEASVISQNKHVIEGDFDPLEIALINNLCVGSTDEAITLIPSLEAKFAENEKPVQDLLRDLAKYQDDS</sequence>
<evidence type="ECO:0000256" key="3">
    <source>
        <dbReference type="ARBA" id="ARBA00025724"/>
    </source>
</evidence>
<feature type="domain" description="RNA polymerase Rpb4/RPC9 core" evidence="4">
    <location>
        <begin position="16"/>
        <end position="139"/>
    </location>
</feature>
<keyword evidence="6" id="KW-1185">Reference proteome</keyword>
<dbReference type="Gene3D" id="1.20.1250.40">
    <property type="match status" value="1"/>
</dbReference>
<keyword evidence="5" id="KW-0240">DNA-directed RNA polymerase</keyword>
<comment type="caution">
    <text evidence="5">The sequence shown here is derived from an EMBL/GenBank/DDBJ whole genome shotgun (WGS) entry which is preliminary data.</text>
</comment>
<dbReference type="InterPro" id="IPR038324">
    <property type="entry name" value="Rpb4/RPC9_sf"/>
</dbReference>
<evidence type="ECO:0000313" key="5">
    <source>
        <dbReference type="EMBL" id="MES1918512.1"/>
    </source>
</evidence>
<dbReference type="InterPro" id="IPR010997">
    <property type="entry name" value="HRDC-like_sf"/>
</dbReference>
<dbReference type="Proteomes" id="UP001439008">
    <property type="component" value="Unassembled WGS sequence"/>
</dbReference>
<keyword evidence="2" id="KW-0539">Nucleus</keyword>
<dbReference type="InterPro" id="IPR006590">
    <property type="entry name" value="RNA_pol_Rpb4/RPC9_core"/>
</dbReference>
<gene>
    <name evidence="5" type="primary">POLR2D</name>
    <name evidence="5" type="ORF">MHBO_000477</name>
</gene>
<comment type="subcellular location">
    <subcellularLocation>
        <location evidence="1">Nucleus</location>
    </subcellularLocation>
</comment>
<keyword evidence="5" id="KW-0804">Transcription</keyword>
<dbReference type="InterPro" id="IPR045222">
    <property type="entry name" value="Rpb4-like"/>
</dbReference>
<evidence type="ECO:0000259" key="4">
    <source>
        <dbReference type="SMART" id="SM00657"/>
    </source>
</evidence>
<dbReference type="EMBL" id="JBDODL010000075">
    <property type="protein sequence ID" value="MES1918512.1"/>
    <property type="molecule type" value="Genomic_DNA"/>
</dbReference>
<dbReference type="PANTHER" id="PTHR21297">
    <property type="entry name" value="DNA-DIRECTED RNA POLYMERASE II"/>
    <property type="match status" value="1"/>
</dbReference>
<evidence type="ECO:0000256" key="1">
    <source>
        <dbReference type="ARBA" id="ARBA00004123"/>
    </source>
</evidence>
<organism evidence="5 6">
    <name type="scientific">Bonamia ostreae</name>
    <dbReference type="NCBI Taxonomy" id="126728"/>
    <lineage>
        <taxon>Eukaryota</taxon>
        <taxon>Sar</taxon>
        <taxon>Rhizaria</taxon>
        <taxon>Endomyxa</taxon>
        <taxon>Ascetosporea</taxon>
        <taxon>Haplosporida</taxon>
        <taxon>Bonamia</taxon>
    </lineage>
</organism>
<accession>A0ABV2AFT5</accession>
<dbReference type="GO" id="GO:0000428">
    <property type="term" value="C:DNA-directed RNA polymerase complex"/>
    <property type="evidence" value="ECO:0007669"/>
    <property type="project" value="UniProtKB-KW"/>
</dbReference>
<evidence type="ECO:0000313" key="6">
    <source>
        <dbReference type="Proteomes" id="UP001439008"/>
    </source>
</evidence>
<comment type="similarity">
    <text evidence="3">Belongs to the eukaryotic RPB4 RNA polymerase subunit family.</text>
</comment>
<reference evidence="5 6" key="1">
    <citation type="journal article" date="2024" name="BMC Biol.">
        <title>Comparative genomics of Ascetosporea gives new insight into the evolutionary basis for animal parasitism in Rhizaria.</title>
        <authorList>
            <person name="Hiltunen Thoren M."/>
            <person name="Onut-Brannstrom I."/>
            <person name="Alfjorden A."/>
            <person name="Peckova H."/>
            <person name="Swords F."/>
            <person name="Hooper C."/>
            <person name="Holzer A.S."/>
            <person name="Bass D."/>
            <person name="Burki F."/>
        </authorList>
    </citation>
    <scope>NUCLEOTIDE SEQUENCE [LARGE SCALE GENOMIC DNA]</scope>
    <source>
        <strain evidence="5">20-A016</strain>
    </source>
</reference>
<dbReference type="InterPro" id="IPR005574">
    <property type="entry name" value="Rpb4/RPC9"/>
</dbReference>
<dbReference type="Pfam" id="PF03874">
    <property type="entry name" value="RNA_pol_Rpb4"/>
    <property type="match status" value="1"/>
</dbReference>
<dbReference type="SMART" id="SM00657">
    <property type="entry name" value="RPOL4c"/>
    <property type="match status" value="1"/>
</dbReference>
<dbReference type="SUPFAM" id="SSF47819">
    <property type="entry name" value="HRDC-like"/>
    <property type="match status" value="1"/>
</dbReference>
<evidence type="ECO:0000256" key="2">
    <source>
        <dbReference type="ARBA" id="ARBA00023242"/>
    </source>
</evidence>
<protein>
    <submittedName>
        <fullName evidence="5">DNA-directed RNA polymerase II subunit rpb4</fullName>
    </submittedName>
</protein>
<proteinExistence type="inferred from homology"/>
<name>A0ABV2AFT5_9EUKA</name>